<keyword evidence="1" id="KW-1185">Reference proteome</keyword>
<proteinExistence type="predicted"/>
<dbReference type="Proteomes" id="UP000095283">
    <property type="component" value="Unplaced"/>
</dbReference>
<organism evidence="1 2">
    <name type="scientific">Heterorhabditis bacteriophora</name>
    <name type="common">Entomopathogenic nematode worm</name>
    <dbReference type="NCBI Taxonomy" id="37862"/>
    <lineage>
        <taxon>Eukaryota</taxon>
        <taxon>Metazoa</taxon>
        <taxon>Ecdysozoa</taxon>
        <taxon>Nematoda</taxon>
        <taxon>Chromadorea</taxon>
        <taxon>Rhabditida</taxon>
        <taxon>Rhabditina</taxon>
        <taxon>Rhabditomorpha</taxon>
        <taxon>Strongyloidea</taxon>
        <taxon>Heterorhabditidae</taxon>
        <taxon>Heterorhabditis</taxon>
    </lineage>
</organism>
<dbReference type="AlphaFoldDB" id="A0A1I7W622"/>
<accession>A0A1I7W622</accession>
<dbReference type="WBParaSite" id="Hba_00063">
    <property type="protein sequence ID" value="Hba_00063"/>
    <property type="gene ID" value="Hba_00063"/>
</dbReference>
<reference evidence="2" key="1">
    <citation type="submission" date="2016-11" db="UniProtKB">
        <authorList>
            <consortium name="WormBaseParasite"/>
        </authorList>
    </citation>
    <scope>IDENTIFICATION</scope>
</reference>
<evidence type="ECO:0000313" key="1">
    <source>
        <dbReference type="Proteomes" id="UP000095283"/>
    </source>
</evidence>
<name>A0A1I7W622_HETBA</name>
<sequence>MNTSFVTLVVTIGGQRYSGAQDHWQQYAPSALSAP</sequence>
<evidence type="ECO:0000313" key="2">
    <source>
        <dbReference type="WBParaSite" id="Hba_00063"/>
    </source>
</evidence>
<protein>
    <submittedName>
        <fullName evidence="2">Cauli_VI domain-containing protein</fullName>
    </submittedName>
</protein>